<keyword evidence="10" id="KW-1185">Reference proteome</keyword>
<dbReference type="InterPro" id="IPR045237">
    <property type="entry name" value="COPS7/eIF3m"/>
</dbReference>
<keyword evidence="4" id="KW-0963">Cytoplasm</keyword>
<dbReference type="PANTHER" id="PTHR15350:SF5">
    <property type="entry name" value="COP9 SIGNALOSOME COMPLEX SUBUNIT 7"/>
    <property type="match status" value="1"/>
</dbReference>
<keyword evidence="5" id="KW-0736">Signalosome</keyword>
<feature type="compositionally biased region" description="Basic residues" evidence="7">
    <location>
        <begin position="251"/>
        <end position="261"/>
    </location>
</feature>
<dbReference type="EMBL" id="CAJHNJ030000007">
    <property type="protein sequence ID" value="CAG9102049.1"/>
    <property type="molecule type" value="Genomic_DNA"/>
</dbReference>
<dbReference type="Pfam" id="PF01399">
    <property type="entry name" value="PCI"/>
    <property type="match status" value="1"/>
</dbReference>
<dbReference type="Pfam" id="PF22061">
    <property type="entry name" value="CSN7_HB_subdom"/>
    <property type="match status" value="1"/>
</dbReference>
<evidence type="ECO:0000256" key="5">
    <source>
        <dbReference type="ARBA" id="ARBA00022790"/>
    </source>
</evidence>
<dbReference type="Pfam" id="PF18392">
    <property type="entry name" value="CSN7a_helixI"/>
    <property type="match status" value="1"/>
</dbReference>
<evidence type="ECO:0000259" key="8">
    <source>
        <dbReference type="PROSITE" id="PS50250"/>
    </source>
</evidence>
<dbReference type="SMART" id="SM00088">
    <property type="entry name" value="PINT"/>
    <property type="match status" value="1"/>
</dbReference>
<evidence type="ECO:0000256" key="6">
    <source>
        <dbReference type="ARBA" id="ARBA00023242"/>
    </source>
</evidence>
<feature type="region of interest" description="Disordered" evidence="7">
    <location>
        <begin position="232"/>
        <end position="265"/>
    </location>
</feature>
<keyword evidence="6" id="KW-0539">Nucleus</keyword>
<feature type="compositionally biased region" description="Polar residues" evidence="7">
    <location>
        <begin position="316"/>
        <end position="329"/>
    </location>
</feature>
<evidence type="ECO:0000256" key="1">
    <source>
        <dbReference type="ARBA" id="ARBA00004123"/>
    </source>
</evidence>
<reference evidence="9" key="1">
    <citation type="submission" date="2020-11" db="EMBL/GenBank/DDBJ databases">
        <authorList>
            <person name="Whiteford S."/>
        </authorList>
    </citation>
    <scope>NUCLEOTIDE SEQUENCE</scope>
</reference>
<dbReference type="InterPro" id="IPR000717">
    <property type="entry name" value="PCI_dom"/>
</dbReference>
<comment type="similarity">
    <text evidence="3">Belongs to the CSN7/EIF3M family. CSN7 subfamily.</text>
</comment>
<evidence type="ECO:0000313" key="10">
    <source>
        <dbReference type="Proteomes" id="UP000653454"/>
    </source>
</evidence>
<dbReference type="Proteomes" id="UP000653454">
    <property type="component" value="Unassembled WGS sequence"/>
</dbReference>
<evidence type="ECO:0000256" key="2">
    <source>
        <dbReference type="ARBA" id="ARBA00004496"/>
    </source>
</evidence>
<sequence>MNAMAMEKDEPSSLLSFSSNHPLEQFVLLAKGAKGSACAELIKQVLEAPGVHVFGELLEMPNIAELETGTYEKHYKTLNLFAYGTYKDYLENKSDYLELTPAQCKKLQHLTIATLATQEKCIPYSVLLKELDIKNVRDLEDLIIEAIYADIIHGKLDQECKRVEVDVALGRDARLEDAASIADVLADWCGACEAVLASVDRHISRANHHKQRSIRHQHTIEQEIQYIKKTLKTQSENEESAAGTGAETHSAPKKTSGKGKTPRNAAKRVCLQTSLACTNAHDEFAILPTRWQPSPPDRCKHSLGKHRSHSGISGLLLTQQRKQVRSASSAPIIAIKEHFQ</sequence>
<accession>A0A8S4DMN5</accession>
<feature type="region of interest" description="Disordered" evidence="7">
    <location>
        <begin position="288"/>
        <end position="329"/>
    </location>
</feature>
<dbReference type="GO" id="GO:0005737">
    <property type="term" value="C:cytoplasm"/>
    <property type="evidence" value="ECO:0007669"/>
    <property type="project" value="UniProtKB-SubCell"/>
</dbReference>
<evidence type="ECO:0000256" key="7">
    <source>
        <dbReference type="SAM" id="MobiDB-lite"/>
    </source>
</evidence>
<name>A0A8S4DMN5_PLUXY</name>
<evidence type="ECO:0000256" key="3">
    <source>
        <dbReference type="ARBA" id="ARBA00008482"/>
    </source>
</evidence>
<comment type="subcellular location">
    <subcellularLocation>
        <location evidence="2">Cytoplasm</location>
    </subcellularLocation>
    <subcellularLocation>
        <location evidence="1">Nucleus</location>
    </subcellularLocation>
</comment>
<organism evidence="9 10">
    <name type="scientific">Plutella xylostella</name>
    <name type="common">Diamondback moth</name>
    <name type="synonym">Plutella maculipennis</name>
    <dbReference type="NCBI Taxonomy" id="51655"/>
    <lineage>
        <taxon>Eukaryota</taxon>
        <taxon>Metazoa</taxon>
        <taxon>Ecdysozoa</taxon>
        <taxon>Arthropoda</taxon>
        <taxon>Hexapoda</taxon>
        <taxon>Insecta</taxon>
        <taxon>Pterygota</taxon>
        <taxon>Neoptera</taxon>
        <taxon>Endopterygota</taxon>
        <taxon>Lepidoptera</taxon>
        <taxon>Glossata</taxon>
        <taxon>Ditrysia</taxon>
        <taxon>Yponomeutoidea</taxon>
        <taxon>Plutellidae</taxon>
        <taxon>Plutella</taxon>
    </lineage>
</organism>
<evidence type="ECO:0000256" key="4">
    <source>
        <dbReference type="ARBA" id="ARBA00022490"/>
    </source>
</evidence>
<dbReference type="InterPro" id="IPR041481">
    <property type="entry name" value="CSN7_helixI"/>
</dbReference>
<evidence type="ECO:0000313" key="9">
    <source>
        <dbReference type="EMBL" id="CAG9102049.1"/>
    </source>
</evidence>
<comment type="caution">
    <text evidence="9">The sequence shown here is derived from an EMBL/GenBank/DDBJ whole genome shotgun (WGS) entry which is preliminary data.</text>
</comment>
<dbReference type="GO" id="GO:0008180">
    <property type="term" value="C:COP9 signalosome"/>
    <property type="evidence" value="ECO:0007669"/>
    <property type="project" value="UniProtKB-KW"/>
</dbReference>
<dbReference type="GO" id="GO:0010387">
    <property type="term" value="P:COP9 signalosome assembly"/>
    <property type="evidence" value="ECO:0007669"/>
    <property type="project" value="InterPro"/>
</dbReference>
<proteinExistence type="inferred from homology"/>
<dbReference type="PROSITE" id="PS50250">
    <property type="entry name" value="PCI"/>
    <property type="match status" value="1"/>
</dbReference>
<dbReference type="AlphaFoldDB" id="A0A8S4DMN5"/>
<dbReference type="PANTHER" id="PTHR15350">
    <property type="entry name" value="COP9 SIGNALOSOME COMPLEX SUBUNIT 7/DENDRITIC CELL PROTEIN GA17"/>
    <property type="match status" value="1"/>
</dbReference>
<protein>
    <submittedName>
        <fullName evidence="9">(diamondback moth) hypothetical protein</fullName>
    </submittedName>
</protein>
<feature type="domain" description="PCI" evidence="8">
    <location>
        <begin position="1"/>
        <end position="170"/>
    </location>
</feature>
<gene>
    <name evidence="9" type="ORF">PLXY2_LOCUS2735</name>
</gene>